<feature type="domain" description="DUF4797" evidence="2">
    <location>
        <begin position="181"/>
        <end position="227"/>
    </location>
</feature>
<dbReference type="Pfam" id="PF16051">
    <property type="entry name" value="DUF4797"/>
    <property type="match status" value="1"/>
</dbReference>
<sequence>TSQMSSDMKDSTQLTALSDHRQHHHRHHYHHQHQQDKTLVNEDECSIDSGCSSDDSTGSCERPSRRSSSECLCRSSRSSRRYSYLEQLRGRSTRSQERFSSSVQRSLERTWSPAEDVRNLSRGSVSPSSYSSSPSDAYSSDSDSFKRFSTTETLRRAFQSLKIASAKSENNKEKKHAKKSPKKILRSPVLYMYVRGPSGLPTQRVPRSSGLQQQTIHLPYSCQDLIGLYQ</sequence>
<dbReference type="InterPro" id="IPR032050">
    <property type="entry name" value="DUF4797"/>
</dbReference>
<feature type="region of interest" description="Disordered" evidence="1">
    <location>
        <begin position="1"/>
        <end position="72"/>
    </location>
</feature>
<feature type="compositionally biased region" description="Low complexity" evidence="1">
    <location>
        <begin position="124"/>
        <end position="142"/>
    </location>
</feature>
<dbReference type="Proteomes" id="UP000053097">
    <property type="component" value="Unassembled WGS sequence"/>
</dbReference>
<protein>
    <recommendedName>
        <fullName evidence="2">DUF4797 domain-containing protein</fullName>
    </recommendedName>
</protein>
<feature type="non-terminal residue" evidence="3">
    <location>
        <position position="1"/>
    </location>
</feature>
<evidence type="ECO:0000313" key="3">
    <source>
        <dbReference type="EMBL" id="EZA61619.1"/>
    </source>
</evidence>
<keyword evidence="4" id="KW-1185">Reference proteome</keyword>
<organism evidence="3 4">
    <name type="scientific">Ooceraea biroi</name>
    <name type="common">Clonal raider ant</name>
    <name type="synonym">Cerapachys biroi</name>
    <dbReference type="NCBI Taxonomy" id="2015173"/>
    <lineage>
        <taxon>Eukaryota</taxon>
        <taxon>Metazoa</taxon>
        <taxon>Ecdysozoa</taxon>
        <taxon>Arthropoda</taxon>
        <taxon>Hexapoda</taxon>
        <taxon>Insecta</taxon>
        <taxon>Pterygota</taxon>
        <taxon>Neoptera</taxon>
        <taxon>Endopterygota</taxon>
        <taxon>Hymenoptera</taxon>
        <taxon>Apocrita</taxon>
        <taxon>Aculeata</taxon>
        <taxon>Formicoidea</taxon>
        <taxon>Formicidae</taxon>
        <taxon>Dorylinae</taxon>
        <taxon>Ooceraea</taxon>
    </lineage>
</organism>
<dbReference type="OrthoDB" id="8197399at2759"/>
<feature type="compositionally biased region" description="Polar residues" evidence="1">
    <location>
        <begin position="1"/>
        <end position="16"/>
    </location>
</feature>
<evidence type="ECO:0000256" key="1">
    <source>
        <dbReference type="SAM" id="MobiDB-lite"/>
    </source>
</evidence>
<reference evidence="3 4" key="1">
    <citation type="journal article" date="2014" name="Curr. Biol.">
        <title>The genome of the clonal raider ant Cerapachys biroi.</title>
        <authorList>
            <person name="Oxley P.R."/>
            <person name="Ji L."/>
            <person name="Fetter-Pruneda I."/>
            <person name="McKenzie S.K."/>
            <person name="Li C."/>
            <person name="Hu H."/>
            <person name="Zhang G."/>
            <person name="Kronauer D.J."/>
        </authorList>
    </citation>
    <scope>NUCLEOTIDE SEQUENCE [LARGE SCALE GENOMIC DNA]</scope>
</reference>
<feature type="compositionally biased region" description="Basic residues" evidence="1">
    <location>
        <begin position="21"/>
        <end position="32"/>
    </location>
</feature>
<dbReference type="AlphaFoldDB" id="A0A026X2N1"/>
<accession>A0A026X2N1</accession>
<proteinExistence type="predicted"/>
<evidence type="ECO:0000313" key="4">
    <source>
        <dbReference type="Proteomes" id="UP000053097"/>
    </source>
</evidence>
<feature type="compositionally biased region" description="Low complexity" evidence="1">
    <location>
        <begin position="47"/>
        <end position="61"/>
    </location>
</feature>
<feature type="region of interest" description="Disordered" evidence="1">
    <location>
        <begin position="87"/>
        <end position="144"/>
    </location>
</feature>
<evidence type="ECO:0000259" key="2">
    <source>
        <dbReference type="Pfam" id="PF16051"/>
    </source>
</evidence>
<gene>
    <name evidence="3" type="ORF">X777_07952</name>
</gene>
<dbReference type="OMA" id="SPRTHCY"/>
<dbReference type="EMBL" id="KK107054">
    <property type="protein sequence ID" value="EZA61619.1"/>
    <property type="molecule type" value="Genomic_DNA"/>
</dbReference>
<name>A0A026X2N1_OOCBI</name>